<dbReference type="Bgee" id="WBGene00044291">
    <property type="expression patterns" value="Expressed in larva and 3 other cell types or tissues"/>
</dbReference>
<dbReference type="FunCoup" id="Q52GY2">
    <property type="interactions" value="83"/>
</dbReference>
<organism evidence="1 2">
    <name type="scientific">Caenorhabditis elegans</name>
    <dbReference type="NCBI Taxonomy" id="6239"/>
    <lineage>
        <taxon>Eukaryota</taxon>
        <taxon>Metazoa</taxon>
        <taxon>Ecdysozoa</taxon>
        <taxon>Nematoda</taxon>
        <taxon>Chromadorea</taxon>
        <taxon>Rhabditida</taxon>
        <taxon>Rhabditina</taxon>
        <taxon>Rhabditomorpha</taxon>
        <taxon>Rhabditoidea</taxon>
        <taxon>Rhabditidae</taxon>
        <taxon>Peloderinae</taxon>
        <taxon>Caenorhabditis</taxon>
    </lineage>
</organism>
<dbReference type="GeneID" id="3565079"/>
<dbReference type="PaxDb" id="6239-C25F9.10a"/>
<keyword evidence="2" id="KW-1185">Reference proteome</keyword>
<evidence type="ECO:0000313" key="1">
    <source>
        <dbReference type="EMBL" id="CAI91179.1"/>
    </source>
</evidence>
<dbReference type="ExpressionAtlas" id="Q52GY2">
    <property type="expression patterns" value="baseline and differential"/>
</dbReference>
<protein>
    <submittedName>
        <fullName evidence="1">SPK domain-containing protein</fullName>
    </submittedName>
</protein>
<gene>
    <name evidence="1 3" type="ORF">C25F9.10</name>
    <name evidence="1" type="ORF">CELE_C25F9.10</name>
</gene>
<dbReference type="RefSeq" id="NP_001023679.1">
    <property type="nucleotide sequence ID" value="NM_001028508.5"/>
</dbReference>
<dbReference type="AGR" id="WB:WBGene00044291"/>
<dbReference type="AlphaFoldDB" id="Q52GY2"/>
<dbReference type="SMR" id="Q52GY2"/>
<reference evidence="1 2" key="1">
    <citation type="journal article" date="1998" name="Science">
        <title>Genome sequence of the nematode C. elegans: a platform for investigating biology.</title>
        <authorList>
            <consortium name="The C. elegans sequencing consortium"/>
            <person name="Sulson J.E."/>
            <person name="Waterston R."/>
        </authorList>
    </citation>
    <scope>NUCLEOTIDE SEQUENCE [LARGE SCALE GENOMIC DNA]</scope>
    <source>
        <strain evidence="1 2">Bristol N2</strain>
    </source>
</reference>
<name>Q52GY2_CAEEL</name>
<dbReference type="UCSC" id="C25F9.10">
    <property type="organism name" value="c. elegans"/>
</dbReference>
<dbReference type="PANTHER" id="PTHR21516">
    <property type="entry name" value="AAA_LID_7 DOMAIN-CONTAINING PROTEIN-RELATED-RELATED"/>
    <property type="match status" value="1"/>
</dbReference>
<evidence type="ECO:0000313" key="2">
    <source>
        <dbReference type="Proteomes" id="UP000001940"/>
    </source>
</evidence>
<sequence length="163" mass="18617">MMLGHEHEQIVYDFDVLLTKAKKMSEQDPPDIVIFSNLIWGAAVVCLRKFFLDRLKLEISGQNAQEILMEIVVDSFTDDTGGHLHRAWTFANHCRKSAYTLGYINQLLRNEILQSVANMEAYMNAADSEKIKEKISTSGLQITYSKNIVKIGNYQFSFNKVAH</sequence>
<dbReference type="PANTHER" id="PTHR21516:SF4">
    <property type="entry name" value="AAA_LID_7 DOMAIN-CONTAINING PROTEIN-RELATED"/>
    <property type="match status" value="1"/>
</dbReference>
<evidence type="ECO:0000313" key="3">
    <source>
        <dbReference type="WormBase" id="C25F9.10a"/>
    </source>
</evidence>
<dbReference type="InParanoid" id="Q52GY2"/>
<dbReference type="PhylomeDB" id="Q52GY2"/>
<accession>Q52GY2</accession>
<dbReference type="EMBL" id="BX284605">
    <property type="protein sequence ID" value="CAI91179.1"/>
    <property type="molecule type" value="Genomic_DNA"/>
</dbReference>
<dbReference type="WormBase" id="C25F9.10a">
    <property type="protein sequence ID" value="CE38490"/>
    <property type="gene ID" value="WBGene00044291"/>
</dbReference>
<dbReference type="CTD" id="3565079"/>
<dbReference type="eggNOG" id="KOG1001">
    <property type="taxonomic scope" value="Eukaryota"/>
</dbReference>
<dbReference type="Proteomes" id="UP000001940">
    <property type="component" value="Chromosome V"/>
</dbReference>
<dbReference type="KEGG" id="cel:CELE_C25F9.10"/>
<proteinExistence type="predicted"/>